<name>A0A6G0Y0U8_APHCR</name>
<dbReference type="PROSITE" id="PS51421">
    <property type="entry name" value="RAS"/>
    <property type="match status" value="1"/>
</dbReference>
<evidence type="ECO:0000256" key="2">
    <source>
        <dbReference type="ARBA" id="ARBA00022741"/>
    </source>
</evidence>
<dbReference type="PANTHER" id="PTHR47980">
    <property type="entry name" value="LD44762P"/>
    <property type="match status" value="1"/>
</dbReference>
<dbReference type="SMART" id="SM00175">
    <property type="entry name" value="RAB"/>
    <property type="match status" value="1"/>
</dbReference>
<evidence type="ECO:0000313" key="5">
    <source>
        <dbReference type="EMBL" id="KAF0747207.1"/>
    </source>
</evidence>
<proteinExistence type="inferred from homology"/>
<gene>
    <name evidence="5" type="ORF">FWK35_00023288</name>
</gene>
<dbReference type="EMBL" id="VUJU01006918">
    <property type="protein sequence ID" value="KAF0747207.1"/>
    <property type="molecule type" value="Genomic_DNA"/>
</dbReference>
<dbReference type="Pfam" id="PF00071">
    <property type="entry name" value="Ras"/>
    <property type="match status" value="1"/>
</dbReference>
<dbReference type="InterPro" id="IPR001806">
    <property type="entry name" value="Small_GTPase"/>
</dbReference>
<keyword evidence="3" id="KW-0342">GTP-binding</keyword>
<dbReference type="Gene3D" id="3.40.50.300">
    <property type="entry name" value="P-loop containing nucleotide triphosphate hydrolases"/>
    <property type="match status" value="1"/>
</dbReference>
<evidence type="ECO:0000256" key="3">
    <source>
        <dbReference type="ARBA" id="ARBA00023134"/>
    </source>
</evidence>
<keyword evidence="2" id="KW-0547">Nucleotide-binding</keyword>
<keyword evidence="4" id="KW-0636">Prenylation</keyword>
<comment type="similarity">
    <text evidence="1">Belongs to the small GTPase superfamily. Rab family.</text>
</comment>
<dbReference type="CDD" id="cd00154">
    <property type="entry name" value="Rab"/>
    <property type="match status" value="1"/>
</dbReference>
<dbReference type="SMART" id="SM00173">
    <property type="entry name" value="RAS"/>
    <property type="match status" value="1"/>
</dbReference>
<evidence type="ECO:0000256" key="4">
    <source>
        <dbReference type="ARBA" id="ARBA00023289"/>
    </source>
</evidence>
<dbReference type="PRINTS" id="PR00449">
    <property type="entry name" value="RASTRNSFRMNG"/>
</dbReference>
<dbReference type="FunFam" id="3.40.50.300:FF:001447">
    <property type="entry name" value="Ras-related protein Rab-1B"/>
    <property type="match status" value="1"/>
</dbReference>
<dbReference type="GO" id="GO:0005525">
    <property type="term" value="F:GTP binding"/>
    <property type="evidence" value="ECO:0007669"/>
    <property type="project" value="UniProtKB-KW"/>
</dbReference>
<dbReference type="OrthoDB" id="9989112at2759"/>
<reference evidence="5 6" key="1">
    <citation type="submission" date="2019-08" db="EMBL/GenBank/DDBJ databases">
        <title>Whole genome of Aphis craccivora.</title>
        <authorList>
            <person name="Voronova N.V."/>
            <person name="Shulinski R.S."/>
            <person name="Bandarenka Y.V."/>
            <person name="Zhorov D.G."/>
            <person name="Warner D."/>
        </authorList>
    </citation>
    <scope>NUCLEOTIDE SEQUENCE [LARGE SCALE GENOMIC DNA]</scope>
    <source>
        <strain evidence="5">180601</strain>
        <tissue evidence="5">Whole Body</tissue>
    </source>
</reference>
<evidence type="ECO:0000313" key="6">
    <source>
        <dbReference type="Proteomes" id="UP000478052"/>
    </source>
</evidence>
<keyword evidence="6" id="KW-1185">Reference proteome</keyword>
<dbReference type="PROSITE" id="PS51419">
    <property type="entry name" value="RAB"/>
    <property type="match status" value="1"/>
</dbReference>
<dbReference type="AlphaFoldDB" id="A0A6G0Y0U8"/>
<dbReference type="InterPro" id="IPR027417">
    <property type="entry name" value="P-loop_NTPase"/>
</dbReference>
<keyword evidence="4" id="KW-0449">Lipoprotein</keyword>
<dbReference type="Proteomes" id="UP000478052">
    <property type="component" value="Unassembled WGS sequence"/>
</dbReference>
<accession>A0A6G0Y0U8</accession>
<feature type="non-terminal residue" evidence="5">
    <location>
        <position position="1"/>
    </location>
</feature>
<evidence type="ECO:0000256" key="1">
    <source>
        <dbReference type="ARBA" id="ARBA00006270"/>
    </source>
</evidence>
<dbReference type="SMART" id="SM00174">
    <property type="entry name" value="RHO"/>
    <property type="match status" value="1"/>
</dbReference>
<organism evidence="5 6">
    <name type="scientific">Aphis craccivora</name>
    <name type="common">Cowpea aphid</name>
    <dbReference type="NCBI Taxonomy" id="307492"/>
    <lineage>
        <taxon>Eukaryota</taxon>
        <taxon>Metazoa</taxon>
        <taxon>Ecdysozoa</taxon>
        <taxon>Arthropoda</taxon>
        <taxon>Hexapoda</taxon>
        <taxon>Insecta</taxon>
        <taxon>Pterygota</taxon>
        <taxon>Neoptera</taxon>
        <taxon>Paraneoptera</taxon>
        <taxon>Hemiptera</taxon>
        <taxon>Sternorrhyncha</taxon>
        <taxon>Aphidomorpha</taxon>
        <taxon>Aphidoidea</taxon>
        <taxon>Aphididae</taxon>
        <taxon>Aphidini</taxon>
        <taxon>Aphis</taxon>
        <taxon>Aphis</taxon>
    </lineage>
</organism>
<protein>
    <submittedName>
        <fullName evidence="5">Uncharacterized protein</fullName>
    </submittedName>
</protein>
<dbReference type="SUPFAM" id="SSF52540">
    <property type="entry name" value="P-loop containing nucleoside triphosphate hydrolases"/>
    <property type="match status" value="1"/>
</dbReference>
<sequence>GGVETLYTALVNTPLSVLSYCFRDTAGTEKYRSLTTSYYRGAHGVFIVYDTTSVESFNALPNWINDIKDFADPTIVKILIGSKCDDTSNRNIPIGFGQNMSEKHGFQFFEVSSKTNVNIDKLFYTMVSKLHKPQEQPMRNPQPTQNVIKLVSPKIICGVFSEYSIPYQ</sequence>
<dbReference type="InterPro" id="IPR050305">
    <property type="entry name" value="Small_GTPase_Rab"/>
</dbReference>
<dbReference type="GO" id="GO:0003924">
    <property type="term" value="F:GTPase activity"/>
    <property type="evidence" value="ECO:0007669"/>
    <property type="project" value="InterPro"/>
</dbReference>
<comment type="caution">
    <text evidence="5">The sequence shown here is derived from an EMBL/GenBank/DDBJ whole genome shotgun (WGS) entry which is preliminary data.</text>
</comment>
<feature type="non-terminal residue" evidence="5">
    <location>
        <position position="168"/>
    </location>
</feature>